<name>A0ABZ0P9Q2_CERBT</name>
<dbReference type="RefSeq" id="XP_065459675.1">
    <property type="nucleotide sequence ID" value="XM_065603603.1"/>
</dbReference>
<gene>
    <name evidence="1" type="ORF">RHO25_012874</name>
</gene>
<accession>A0ABZ0P9Q2</accession>
<evidence type="ECO:0000313" key="1">
    <source>
        <dbReference type="EMBL" id="WPB08209.1"/>
    </source>
</evidence>
<dbReference type="GeneID" id="90644892"/>
<dbReference type="EMBL" id="CP134192">
    <property type="protein sequence ID" value="WPB08209.1"/>
    <property type="molecule type" value="Genomic_DNA"/>
</dbReference>
<organism evidence="1 2">
    <name type="scientific">Cercospora beticola</name>
    <name type="common">Sugarbeet leaf spot fungus</name>
    <dbReference type="NCBI Taxonomy" id="122368"/>
    <lineage>
        <taxon>Eukaryota</taxon>
        <taxon>Fungi</taxon>
        <taxon>Dikarya</taxon>
        <taxon>Ascomycota</taxon>
        <taxon>Pezizomycotina</taxon>
        <taxon>Dothideomycetes</taxon>
        <taxon>Dothideomycetidae</taxon>
        <taxon>Mycosphaerellales</taxon>
        <taxon>Mycosphaerellaceae</taxon>
        <taxon>Cercospora</taxon>
    </lineage>
</organism>
<reference evidence="1 2" key="1">
    <citation type="submission" date="2023-09" db="EMBL/GenBank/DDBJ databases">
        <title>Complete-Gapless Cercospora beticola genome.</title>
        <authorList>
            <person name="Wyatt N.A."/>
            <person name="Spanner R.E."/>
            <person name="Bolton M.D."/>
        </authorList>
    </citation>
    <scope>NUCLEOTIDE SEQUENCE [LARGE SCALE GENOMIC DNA]</scope>
    <source>
        <strain evidence="1">Cb09-40</strain>
    </source>
</reference>
<dbReference type="Proteomes" id="UP001302367">
    <property type="component" value="Chromosome 9"/>
</dbReference>
<protein>
    <submittedName>
        <fullName evidence="1">Uncharacterized protein</fullName>
    </submittedName>
</protein>
<keyword evidence="2" id="KW-1185">Reference proteome</keyword>
<sequence length="190" mass="21989">MAELTFAGNRSICLDAAISRLLEIQTRRQAFSDGSLLGKVSPWPAVIAIISAIGVADCSSTNVRLYESFIEFTEWCLRWKRPPQFAACRLHLWHPTRPDAQPFIRLLKGDDGGLRVQHVFASFNSPSTHRLLKKLLLRAQFLLKRNDPNGDLDWLQQAQREYEEAYAREWRHAPERRYRTGLKYHKEVGE</sequence>
<proteinExistence type="predicted"/>
<evidence type="ECO:0000313" key="2">
    <source>
        <dbReference type="Proteomes" id="UP001302367"/>
    </source>
</evidence>